<sequence length="106" mass="12208">MWPWCSSPAHIDEPPDSPDTIKTPRAAANLSFITYRVRAGSNRKNVEKKLAANSRRFVEGLKALQEKDAQAVTKERRNKSTTYIYRVDIARWWQTRGGTERKMRSG</sequence>
<proteinExistence type="predicted"/>
<accession>A0AAV7J6Y5</accession>
<gene>
    <name evidence="2" type="ORF">KQX54_021324</name>
</gene>
<dbReference type="Proteomes" id="UP000826195">
    <property type="component" value="Unassembled WGS sequence"/>
</dbReference>
<feature type="region of interest" description="Disordered" evidence="1">
    <location>
        <begin position="1"/>
        <end position="23"/>
    </location>
</feature>
<evidence type="ECO:0000256" key="1">
    <source>
        <dbReference type="SAM" id="MobiDB-lite"/>
    </source>
</evidence>
<keyword evidence="3" id="KW-1185">Reference proteome</keyword>
<evidence type="ECO:0000313" key="3">
    <source>
        <dbReference type="Proteomes" id="UP000826195"/>
    </source>
</evidence>
<reference evidence="2 3" key="1">
    <citation type="journal article" date="2021" name="J. Hered.">
        <title>A chromosome-level genome assembly of the parasitoid wasp, Cotesia glomerata (Hymenoptera: Braconidae).</title>
        <authorList>
            <person name="Pinto B.J."/>
            <person name="Weis J.J."/>
            <person name="Gamble T."/>
            <person name="Ode P.J."/>
            <person name="Paul R."/>
            <person name="Zaspel J.M."/>
        </authorList>
    </citation>
    <scope>NUCLEOTIDE SEQUENCE [LARGE SCALE GENOMIC DNA]</scope>
    <source>
        <strain evidence="2">CgM1</strain>
    </source>
</reference>
<organism evidence="2 3">
    <name type="scientific">Cotesia glomerata</name>
    <name type="common">Lepidopteran parasitic wasp</name>
    <name type="synonym">Apanteles glomeratus</name>
    <dbReference type="NCBI Taxonomy" id="32391"/>
    <lineage>
        <taxon>Eukaryota</taxon>
        <taxon>Metazoa</taxon>
        <taxon>Ecdysozoa</taxon>
        <taxon>Arthropoda</taxon>
        <taxon>Hexapoda</taxon>
        <taxon>Insecta</taxon>
        <taxon>Pterygota</taxon>
        <taxon>Neoptera</taxon>
        <taxon>Endopterygota</taxon>
        <taxon>Hymenoptera</taxon>
        <taxon>Apocrita</taxon>
        <taxon>Ichneumonoidea</taxon>
        <taxon>Braconidae</taxon>
        <taxon>Microgastrinae</taxon>
        <taxon>Cotesia</taxon>
    </lineage>
</organism>
<dbReference type="EMBL" id="JAHXZJ010000001">
    <property type="protein sequence ID" value="KAH0568636.1"/>
    <property type="molecule type" value="Genomic_DNA"/>
</dbReference>
<protein>
    <submittedName>
        <fullName evidence="2">Uncharacterized protein</fullName>
    </submittedName>
</protein>
<name>A0AAV7J6Y5_COTGL</name>
<evidence type="ECO:0000313" key="2">
    <source>
        <dbReference type="EMBL" id="KAH0568636.1"/>
    </source>
</evidence>
<comment type="caution">
    <text evidence="2">The sequence shown here is derived from an EMBL/GenBank/DDBJ whole genome shotgun (WGS) entry which is preliminary data.</text>
</comment>
<dbReference type="AlphaFoldDB" id="A0AAV7J6Y5"/>